<comment type="similarity">
    <text evidence="3 6">Belongs to the GTP cyclohydrolase I family.</text>
</comment>
<dbReference type="InterPro" id="IPR020602">
    <property type="entry name" value="GTP_CycHdrlase_I_dom"/>
</dbReference>
<dbReference type="SUPFAM" id="SSF55620">
    <property type="entry name" value="Tetrahydrobiopterin biosynthesis enzymes-like"/>
    <property type="match status" value="1"/>
</dbReference>
<gene>
    <name evidence="6 8" type="primary">folE</name>
    <name evidence="8" type="ORF">ESB04_01505</name>
</gene>
<name>A0A4Q1C272_9BACT</name>
<organism evidence="8 9">
    <name type="scientific">Aquirufa rosea</name>
    <dbReference type="NCBI Taxonomy" id="2509241"/>
    <lineage>
        <taxon>Bacteria</taxon>
        <taxon>Pseudomonadati</taxon>
        <taxon>Bacteroidota</taxon>
        <taxon>Cytophagia</taxon>
        <taxon>Cytophagales</taxon>
        <taxon>Flectobacillaceae</taxon>
        <taxon>Aquirufa</taxon>
    </lineage>
</organism>
<dbReference type="FunFam" id="3.30.1130.10:FF:000001">
    <property type="entry name" value="GTP cyclohydrolase 1"/>
    <property type="match status" value="1"/>
</dbReference>
<dbReference type="GO" id="GO:0006729">
    <property type="term" value="P:tetrahydrobiopterin biosynthetic process"/>
    <property type="evidence" value="ECO:0007669"/>
    <property type="project" value="TreeGrafter"/>
</dbReference>
<dbReference type="OrthoDB" id="9801207at2"/>
<dbReference type="Proteomes" id="UP000289455">
    <property type="component" value="Unassembled WGS sequence"/>
</dbReference>
<dbReference type="NCBIfam" id="NF006826">
    <property type="entry name" value="PRK09347.1-3"/>
    <property type="match status" value="1"/>
</dbReference>
<dbReference type="RefSeq" id="WP_129025535.1">
    <property type="nucleotide sequence ID" value="NZ_SDHY01000001.1"/>
</dbReference>
<dbReference type="Gene3D" id="3.30.1130.10">
    <property type="match status" value="1"/>
</dbReference>
<feature type="binding site" evidence="6">
    <location>
        <position position="125"/>
    </location>
    <ligand>
        <name>Zn(2+)</name>
        <dbReference type="ChEBI" id="CHEBI:29105"/>
    </ligand>
</feature>
<dbReference type="PANTHER" id="PTHR11109">
    <property type="entry name" value="GTP CYCLOHYDROLASE I"/>
    <property type="match status" value="1"/>
</dbReference>
<accession>A0A4Q1C272</accession>
<dbReference type="Gene3D" id="1.10.286.10">
    <property type="match status" value="1"/>
</dbReference>
<comment type="pathway">
    <text evidence="2 6">Cofactor biosynthesis; 7,8-dihydroneopterin triphosphate biosynthesis; 7,8-dihydroneopterin triphosphate from GTP: step 1/1.</text>
</comment>
<keyword evidence="6" id="KW-0342">GTP-binding</keyword>
<reference evidence="8 9" key="1">
    <citation type="submission" date="2019-01" db="EMBL/GenBank/DDBJ databases">
        <title>Cytophagaceae bacterium strain CAR-16.</title>
        <authorList>
            <person name="Chen W.-M."/>
        </authorList>
    </citation>
    <scope>NUCLEOTIDE SEQUENCE [LARGE SCALE GENOMIC DNA]</scope>
    <source>
        <strain evidence="8 9">CAR-16</strain>
    </source>
</reference>
<evidence type="ECO:0000256" key="4">
    <source>
        <dbReference type="ARBA" id="ARBA00022563"/>
    </source>
</evidence>
<dbReference type="GO" id="GO:0046654">
    <property type="term" value="P:tetrahydrofolate biosynthetic process"/>
    <property type="evidence" value="ECO:0007669"/>
    <property type="project" value="UniProtKB-UniRule"/>
</dbReference>
<dbReference type="EC" id="3.5.4.16" evidence="6"/>
<evidence type="ECO:0000256" key="6">
    <source>
        <dbReference type="HAMAP-Rule" id="MF_00223"/>
    </source>
</evidence>
<dbReference type="PANTHER" id="PTHR11109:SF7">
    <property type="entry name" value="GTP CYCLOHYDROLASE 1"/>
    <property type="match status" value="1"/>
</dbReference>
<dbReference type="NCBIfam" id="NF006824">
    <property type="entry name" value="PRK09347.1-1"/>
    <property type="match status" value="1"/>
</dbReference>
<dbReference type="NCBIfam" id="NF006825">
    <property type="entry name" value="PRK09347.1-2"/>
    <property type="match status" value="1"/>
</dbReference>
<evidence type="ECO:0000256" key="3">
    <source>
        <dbReference type="ARBA" id="ARBA00008085"/>
    </source>
</evidence>
<dbReference type="GO" id="GO:0003934">
    <property type="term" value="F:GTP cyclohydrolase I activity"/>
    <property type="evidence" value="ECO:0007669"/>
    <property type="project" value="UniProtKB-UniRule"/>
</dbReference>
<comment type="catalytic activity">
    <reaction evidence="1 6">
        <text>GTP + H2O = 7,8-dihydroneopterin 3'-triphosphate + formate + H(+)</text>
        <dbReference type="Rhea" id="RHEA:17473"/>
        <dbReference type="ChEBI" id="CHEBI:15377"/>
        <dbReference type="ChEBI" id="CHEBI:15378"/>
        <dbReference type="ChEBI" id="CHEBI:15740"/>
        <dbReference type="ChEBI" id="CHEBI:37565"/>
        <dbReference type="ChEBI" id="CHEBI:58462"/>
        <dbReference type="EC" id="3.5.4.16"/>
    </reaction>
</comment>
<dbReference type="GO" id="GO:0005737">
    <property type="term" value="C:cytoplasm"/>
    <property type="evidence" value="ECO:0007669"/>
    <property type="project" value="TreeGrafter"/>
</dbReference>
<proteinExistence type="inferred from homology"/>
<evidence type="ECO:0000259" key="7">
    <source>
        <dbReference type="Pfam" id="PF01227"/>
    </source>
</evidence>
<comment type="subunit">
    <text evidence="6">Homopolymer.</text>
</comment>
<dbReference type="AlphaFoldDB" id="A0A4Q1C272"/>
<evidence type="ECO:0000313" key="9">
    <source>
        <dbReference type="Proteomes" id="UP000289455"/>
    </source>
</evidence>
<dbReference type="InterPro" id="IPR043133">
    <property type="entry name" value="GTP-CH-I_C/QueF"/>
</dbReference>
<evidence type="ECO:0000256" key="1">
    <source>
        <dbReference type="ARBA" id="ARBA00001052"/>
    </source>
</evidence>
<keyword evidence="9" id="KW-1185">Reference proteome</keyword>
<sequence length="234" mass="26709">MKQKEILLNSLLIDTENFHFTDEEIGDNHIATSIETPMRADAFDLSDAEKIQKIESHFREIMLTLGLDLTDDSLKGTPKRVAKMYVEEIFSGLNPKNEPQIALFENKFGYNEMLIEKNISFYSNCEHHFVPIMGKTHIAYISSGKVIGLSKLNRIVQYYAKRPQVQERLTMQIAKHLQKVLDTEHVAVYIDAKHLCVSSRGVKDDATSTITSFYGGKFQEESTRKEFLGSIQSI</sequence>
<keyword evidence="4 6" id="KW-0554">One-carbon metabolism</keyword>
<protein>
    <recommendedName>
        <fullName evidence="6">GTP cyclohydrolase 1</fullName>
        <ecNumber evidence="6">3.5.4.16</ecNumber>
    </recommendedName>
    <alternativeName>
        <fullName evidence="6">GTP cyclohydrolase I</fullName>
        <shortName evidence="6">GTP-CH-I</shortName>
    </alternativeName>
</protein>
<dbReference type="EMBL" id="SDHY01000001">
    <property type="protein sequence ID" value="RXK52354.1"/>
    <property type="molecule type" value="Genomic_DNA"/>
</dbReference>
<evidence type="ECO:0000256" key="5">
    <source>
        <dbReference type="ARBA" id="ARBA00022801"/>
    </source>
</evidence>
<dbReference type="GO" id="GO:0006730">
    <property type="term" value="P:one-carbon metabolic process"/>
    <property type="evidence" value="ECO:0007669"/>
    <property type="project" value="UniProtKB-UniRule"/>
</dbReference>
<dbReference type="PROSITE" id="PS00859">
    <property type="entry name" value="GTP_CYCLOHYDROL_1_1"/>
    <property type="match status" value="1"/>
</dbReference>
<comment type="caution">
    <text evidence="8">The sequence shown here is derived from an EMBL/GenBank/DDBJ whole genome shotgun (WGS) entry which is preliminary data.</text>
</comment>
<keyword evidence="6" id="KW-0862">Zinc</keyword>
<feature type="binding site" evidence="6">
    <location>
        <position position="128"/>
    </location>
    <ligand>
        <name>Zn(2+)</name>
        <dbReference type="ChEBI" id="CHEBI:29105"/>
    </ligand>
</feature>
<feature type="domain" description="GTP cyclohydrolase I" evidence="7">
    <location>
        <begin position="54"/>
        <end position="231"/>
    </location>
</feature>
<dbReference type="GO" id="GO:0008270">
    <property type="term" value="F:zinc ion binding"/>
    <property type="evidence" value="ECO:0007669"/>
    <property type="project" value="UniProtKB-UniRule"/>
</dbReference>
<dbReference type="Pfam" id="PF01227">
    <property type="entry name" value="GTP_cyclohydroI"/>
    <property type="match status" value="1"/>
</dbReference>
<dbReference type="InterPro" id="IPR043134">
    <property type="entry name" value="GTP-CH-I_N"/>
</dbReference>
<keyword evidence="6" id="KW-0547">Nucleotide-binding</keyword>
<dbReference type="InterPro" id="IPR001474">
    <property type="entry name" value="GTP_CycHdrlase_I"/>
</dbReference>
<dbReference type="NCBIfam" id="TIGR00063">
    <property type="entry name" value="folE"/>
    <property type="match status" value="1"/>
</dbReference>
<dbReference type="GO" id="GO:0005525">
    <property type="term" value="F:GTP binding"/>
    <property type="evidence" value="ECO:0007669"/>
    <property type="project" value="UniProtKB-KW"/>
</dbReference>
<dbReference type="PROSITE" id="PS00860">
    <property type="entry name" value="GTP_CYCLOHYDROL_1_2"/>
    <property type="match status" value="1"/>
</dbReference>
<keyword evidence="6" id="KW-0479">Metal-binding</keyword>
<dbReference type="HAMAP" id="MF_00223">
    <property type="entry name" value="FolE"/>
    <property type="match status" value="1"/>
</dbReference>
<feature type="binding site" evidence="6">
    <location>
        <position position="196"/>
    </location>
    <ligand>
        <name>Zn(2+)</name>
        <dbReference type="ChEBI" id="CHEBI:29105"/>
    </ligand>
</feature>
<keyword evidence="5 6" id="KW-0378">Hydrolase</keyword>
<evidence type="ECO:0000313" key="8">
    <source>
        <dbReference type="EMBL" id="RXK52354.1"/>
    </source>
</evidence>
<evidence type="ECO:0000256" key="2">
    <source>
        <dbReference type="ARBA" id="ARBA00005080"/>
    </source>
</evidence>
<dbReference type="UniPathway" id="UPA00848">
    <property type="reaction ID" value="UER00151"/>
</dbReference>
<dbReference type="InterPro" id="IPR018234">
    <property type="entry name" value="GTP_CycHdrlase_I_CS"/>
</dbReference>